<protein>
    <submittedName>
        <fullName evidence="1">Uncharacterized protein</fullName>
    </submittedName>
</protein>
<proteinExistence type="predicted"/>
<name>A0A6A4RYA4_SCOMX</name>
<sequence>MFRDGILLMFQRSEKLLVHVAVHLRVRVRTDSGERCNTLLSTVIYRGTALNCTSVTVFKWLPIEIQYCSEMRIAKQQHQTHTAAGNLRQEGDTVERNRNKAWLLFTRKDDDSAGFNLVV</sequence>
<dbReference type="EMBL" id="VEVO01000020">
    <property type="protein sequence ID" value="KAF0025547.1"/>
    <property type="molecule type" value="Genomic_DNA"/>
</dbReference>
<dbReference type="AlphaFoldDB" id="A0A6A4RYA4"/>
<evidence type="ECO:0000313" key="2">
    <source>
        <dbReference type="Proteomes" id="UP000438429"/>
    </source>
</evidence>
<dbReference type="Proteomes" id="UP000438429">
    <property type="component" value="Unassembled WGS sequence"/>
</dbReference>
<accession>A0A6A4RYA4</accession>
<evidence type="ECO:0000313" key="1">
    <source>
        <dbReference type="EMBL" id="KAF0025547.1"/>
    </source>
</evidence>
<organism evidence="1 2">
    <name type="scientific">Scophthalmus maximus</name>
    <name type="common">Turbot</name>
    <name type="synonym">Psetta maxima</name>
    <dbReference type="NCBI Taxonomy" id="52904"/>
    <lineage>
        <taxon>Eukaryota</taxon>
        <taxon>Metazoa</taxon>
        <taxon>Chordata</taxon>
        <taxon>Craniata</taxon>
        <taxon>Vertebrata</taxon>
        <taxon>Euteleostomi</taxon>
        <taxon>Actinopterygii</taxon>
        <taxon>Neopterygii</taxon>
        <taxon>Teleostei</taxon>
        <taxon>Neoteleostei</taxon>
        <taxon>Acanthomorphata</taxon>
        <taxon>Carangaria</taxon>
        <taxon>Pleuronectiformes</taxon>
        <taxon>Pleuronectoidei</taxon>
        <taxon>Scophthalmidae</taxon>
        <taxon>Scophthalmus</taxon>
    </lineage>
</organism>
<gene>
    <name evidence="1" type="ORF">F2P81_022428</name>
</gene>
<comment type="caution">
    <text evidence="1">The sequence shown here is derived from an EMBL/GenBank/DDBJ whole genome shotgun (WGS) entry which is preliminary data.</text>
</comment>
<reference evidence="1 2" key="1">
    <citation type="submission" date="2019-06" db="EMBL/GenBank/DDBJ databases">
        <title>Draft genomes of female and male turbot (Scophthalmus maximus).</title>
        <authorList>
            <person name="Xu H."/>
            <person name="Xu X.-W."/>
            <person name="Shao C."/>
            <person name="Chen S."/>
        </authorList>
    </citation>
    <scope>NUCLEOTIDE SEQUENCE [LARGE SCALE GENOMIC DNA]</scope>
    <source>
        <strain evidence="1">Ysfricsl-2016a</strain>
        <tissue evidence="1">Blood</tissue>
    </source>
</reference>